<dbReference type="Ensembl" id="ENSPMGT00000031148.1">
    <property type="protein sequence ID" value="ENSPMGP00000029263.1"/>
    <property type="gene ID" value="ENSPMGG00000023541.1"/>
</dbReference>
<dbReference type="STRING" id="409849.ENSPMGP00000029263"/>
<organism evidence="6 7">
    <name type="scientific">Periophthalmus magnuspinnatus</name>
    <dbReference type="NCBI Taxonomy" id="409849"/>
    <lineage>
        <taxon>Eukaryota</taxon>
        <taxon>Metazoa</taxon>
        <taxon>Chordata</taxon>
        <taxon>Craniata</taxon>
        <taxon>Vertebrata</taxon>
        <taxon>Euteleostomi</taxon>
        <taxon>Actinopterygii</taxon>
        <taxon>Neopterygii</taxon>
        <taxon>Teleostei</taxon>
        <taxon>Neoteleostei</taxon>
        <taxon>Acanthomorphata</taxon>
        <taxon>Gobiaria</taxon>
        <taxon>Gobiiformes</taxon>
        <taxon>Gobioidei</taxon>
        <taxon>Gobiidae</taxon>
        <taxon>Oxudercinae</taxon>
        <taxon>Periophthalmus</taxon>
    </lineage>
</organism>
<reference evidence="6" key="1">
    <citation type="submission" date="2025-08" db="UniProtKB">
        <authorList>
            <consortium name="Ensembl"/>
        </authorList>
    </citation>
    <scope>IDENTIFICATION</scope>
</reference>
<evidence type="ECO:0000256" key="2">
    <source>
        <dbReference type="ARBA" id="ARBA00022741"/>
    </source>
</evidence>
<reference evidence="6" key="2">
    <citation type="submission" date="2025-09" db="UniProtKB">
        <authorList>
            <consortium name="Ensembl"/>
        </authorList>
    </citation>
    <scope>IDENTIFICATION</scope>
</reference>
<dbReference type="SUPFAM" id="SSF52540">
    <property type="entry name" value="P-loop containing nucleoside triphosphate hydrolases"/>
    <property type="match status" value="1"/>
</dbReference>
<dbReference type="GO" id="GO:0016020">
    <property type="term" value="C:membrane"/>
    <property type="evidence" value="ECO:0007669"/>
    <property type="project" value="InterPro"/>
</dbReference>
<dbReference type="PROSITE" id="PS51716">
    <property type="entry name" value="G_IRG"/>
    <property type="match status" value="1"/>
</dbReference>
<evidence type="ECO:0000313" key="6">
    <source>
        <dbReference type="Ensembl" id="ENSPMGP00000029263.1"/>
    </source>
</evidence>
<keyword evidence="2" id="KW-0547">Nucleotide-binding</keyword>
<evidence type="ECO:0000256" key="3">
    <source>
        <dbReference type="ARBA" id="ARBA00022801"/>
    </source>
</evidence>
<accession>A0A3B4BHA3</accession>
<proteinExistence type="inferred from homology"/>
<evidence type="ECO:0000313" key="7">
    <source>
        <dbReference type="Proteomes" id="UP000261520"/>
    </source>
</evidence>
<dbReference type="InterPro" id="IPR030385">
    <property type="entry name" value="G_IRG_dom"/>
</dbReference>
<keyword evidence="4" id="KW-0342">GTP-binding</keyword>
<dbReference type="PANTHER" id="PTHR32341">
    <property type="entry name" value="INTERFERON-INDUCIBLE GTPASE"/>
    <property type="match status" value="1"/>
</dbReference>
<dbReference type="Pfam" id="PF05049">
    <property type="entry name" value="IIGP"/>
    <property type="match status" value="1"/>
</dbReference>
<evidence type="ECO:0000256" key="4">
    <source>
        <dbReference type="ARBA" id="ARBA00023134"/>
    </source>
</evidence>
<dbReference type="AlphaFoldDB" id="A0A3B4BHA3"/>
<dbReference type="GO" id="GO:0005525">
    <property type="term" value="F:GTP binding"/>
    <property type="evidence" value="ECO:0007669"/>
    <property type="project" value="UniProtKB-KW"/>
</dbReference>
<feature type="domain" description="IRG-type G" evidence="5">
    <location>
        <begin position="37"/>
        <end position="218"/>
    </location>
</feature>
<dbReference type="InterPro" id="IPR007743">
    <property type="entry name" value="Immunity-related_GTPase-like"/>
</dbReference>
<keyword evidence="7" id="KW-1185">Reference proteome</keyword>
<dbReference type="InterPro" id="IPR051515">
    <property type="entry name" value="IRG"/>
</dbReference>
<dbReference type="FunFam" id="3.40.50.300:FF:000541">
    <property type="entry name" value="Immunity related GTPase M"/>
    <property type="match status" value="1"/>
</dbReference>
<keyword evidence="3" id="KW-0378">Hydrolase</keyword>
<dbReference type="Gene3D" id="3.40.50.300">
    <property type="entry name" value="P-loop containing nucleotide triphosphate hydrolases"/>
    <property type="match status" value="1"/>
</dbReference>
<dbReference type="GO" id="GO:0003924">
    <property type="term" value="F:GTPase activity"/>
    <property type="evidence" value="ECO:0007669"/>
    <property type="project" value="TreeGrafter"/>
</dbReference>
<protein>
    <recommendedName>
        <fullName evidence="5">IRG-type G domain-containing protein</fullName>
    </recommendedName>
</protein>
<comment type="similarity">
    <text evidence="1">Belongs to the TRAFAC class dynamin-like GTPase superfamily. IRG family.</text>
</comment>
<sequence>MTFNFLVYFKVQEAVEKGNLPFAAARAQKALDKFKNTKLAIAITGESGSGKSSLVNAIRGIDHTHDKAAPVGVVETTMEPTKYTYPNNPNIEIWDLPGIGTTKFRAAEYVKKMEFKRYDFFIIVSDTRFRENDAKLALEIQKIKKNFYFIRSKNDNGLRAAERTQRNFNKDQTLQTIKDDCIENLKKLKVECPKVFLVSSFDLSLYDFKAFYDTLEKELPEKQRDALLLALPNVSPDIINKKKKKLHKLIVFYAVTSAAAGAIPIPGLSGTIDVGLIVSFAILCQKSLGLNREALRNLSRLSGVPLEELKRGLKSPLAGEKITNELMIKVLTTCAVYIGLMALEEGFKMVPILGSVVGVTLSLATTYKALKYILDSLIEDAQTTLKQLCLCISLSMA</sequence>
<evidence type="ECO:0000259" key="5">
    <source>
        <dbReference type="PROSITE" id="PS51716"/>
    </source>
</evidence>
<dbReference type="PANTHER" id="PTHR32341:SF17">
    <property type="entry name" value="IRG-TYPE G DOMAIN-CONTAINING PROTEIN"/>
    <property type="match status" value="1"/>
</dbReference>
<evidence type="ECO:0000256" key="1">
    <source>
        <dbReference type="ARBA" id="ARBA00005429"/>
    </source>
</evidence>
<dbReference type="InterPro" id="IPR027417">
    <property type="entry name" value="P-loop_NTPase"/>
</dbReference>
<dbReference type="Proteomes" id="UP000261520">
    <property type="component" value="Unplaced"/>
</dbReference>
<name>A0A3B4BHA3_9GOBI</name>